<feature type="chain" id="PRO_5022148330" description="Lipoprotein" evidence="1">
    <location>
        <begin position="24"/>
        <end position="106"/>
    </location>
</feature>
<dbReference type="RefSeq" id="WP_145362193.1">
    <property type="nucleotide sequence ID" value="NZ_CP036268.1"/>
</dbReference>
<feature type="signal peptide" evidence="1">
    <location>
        <begin position="1"/>
        <end position="23"/>
    </location>
</feature>
<reference evidence="2 3" key="1">
    <citation type="submission" date="2019-02" db="EMBL/GenBank/DDBJ databases">
        <title>Deep-cultivation of Planctomycetes and their phenomic and genomic characterization uncovers novel biology.</title>
        <authorList>
            <person name="Wiegand S."/>
            <person name="Jogler M."/>
            <person name="Boedeker C."/>
            <person name="Pinto D."/>
            <person name="Vollmers J."/>
            <person name="Rivas-Marin E."/>
            <person name="Kohn T."/>
            <person name="Peeters S.H."/>
            <person name="Heuer A."/>
            <person name="Rast P."/>
            <person name="Oberbeckmann S."/>
            <person name="Bunk B."/>
            <person name="Jeske O."/>
            <person name="Meyerdierks A."/>
            <person name="Storesund J.E."/>
            <person name="Kallscheuer N."/>
            <person name="Luecker S."/>
            <person name="Lage O.M."/>
            <person name="Pohl T."/>
            <person name="Merkel B.J."/>
            <person name="Hornburger P."/>
            <person name="Mueller R.-W."/>
            <person name="Bruemmer F."/>
            <person name="Labrenz M."/>
            <person name="Spormann A.M."/>
            <person name="Op den Camp H."/>
            <person name="Overmann J."/>
            <person name="Amann R."/>
            <person name="Jetten M.S.M."/>
            <person name="Mascher T."/>
            <person name="Medema M.H."/>
            <person name="Devos D.P."/>
            <person name="Kaster A.-K."/>
            <person name="Ovreas L."/>
            <person name="Rohde M."/>
            <person name="Galperin M.Y."/>
            <person name="Jogler C."/>
        </authorList>
    </citation>
    <scope>NUCLEOTIDE SEQUENCE [LARGE SCALE GENOMIC DNA]</scope>
    <source>
        <strain evidence="2 3">Pan189</strain>
    </source>
</reference>
<evidence type="ECO:0008006" key="4">
    <source>
        <dbReference type="Google" id="ProtNLM"/>
    </source>
</evidence>
<protein>
    <recommendedName>
        <fullName evidence="4">Lipoprotein</fullName>
    </recommendedName>
</protein>
<dbReference type="EMBL" id="CP036268">
    <property type="protein sequence ID" value="QDT35940.1"/>
    <property type="molecule type" value="Genomic_DNA"/>
</dbReference>
<evidence type="ECO:0000256" key="1">
    <source>
        <dbReference type="SAM" id="SignalP"/>
    </source>
</evidence>
<sequence length="106" mass="11432" precursor="true">MTNGHPRSAAFLCAAVFATSAIAGCGYPEFGPRAYEIARGLHTICDLKAENQLETVQGTIESDLNEGSITKREAAWLNSIVETAEAGDWQAAMAESRRMLDAQNEL</sequence>
<proteinExistence type="predicted"/>
<gene>
    <name evidence="2" type="ORF">Pan189_02930</name>
</gene>
<dbReference type="Proteomes" id="UP000317318">
    <property type="component" value="Chromosome"/>
</dbReference>
<dbReference type="OrthoDB" id="288412at2"/>
<evidence type="ECO:0000313" key="2">
    <source>
        <dbReference type="EMBL" id="QDT35940.1"/>
    </source>
</evidence>
<accession>A0A517QWJ2</accession>
<keyword evidence="1" id="KW-0732">Signal</keyword>
<organism evidence="2 3">
    <name type="scientific">Stratiformator vulcanicus</name>
    <dbReference type="NCBI Taxonomy" id="2527980"/>
    <lineage>
        <taxon>Bacteria</taxon>
        <taxon>Pseudomonadati</taxon>
        <taxon>Planctomycetota</taxon>
        <taxon>Planctomycetia</taxon>
        <taxon>Planctomycetales</taxon>
        <taxon>Planctomycetaceae</taxon>
        <taxon>Stratiformator</taxon>
    </lineage>
</organism>
<dbReference type="PROSITE" id="PS51257">
    <property type="entry name" value="PROKAR_LIPOPROTEIN"/>
    <property type="match status" value="1"/>
</dbReference>
<dbReference type="KEGG" id="svp:Pan189_02930"/>
<keyword evidence="3" id="KW-1185">Reference proteome</keyword>
<name>A0A517QWJ2_9PLAN</name>
<dbReference type="AlphaFoldDB" id="A0A517QWJ2"/>
<evidence type="ECO:0000313" key="3">
    <source>
        <dbReference type="Proteomes" id="UP000317318"/>
    </source>
</evidence>